<organism evidence="1">
    <name type="scientific">Rhizophora mucronata</name>
    <name type="common">Asiatic mangrove</name>
    <dbReference type="NCBI Taxonomy" id="61149"/>
    <lineage>
        <taxon>Eukaryota</taxon>
        <taxon>Viridiplantae</taxon>
        <taxon>Streptophyta</taxon>
        <taxon>Embryophyta</taxon>
        <taxon>Tracheophyta</taxon>
        <taxon>Spermatophyta</taxon>
        <taxon>Magnoliopsida</taxon>
        <taxon>eudicotyledons</taxon>
        <taxon>Gunneridae</taxon>
        <taxon>Pentapetalae</taxon>
        <taxon>rosids</taxon>
        <taxon>fabids</taxon>
        <taxon>Malpighiales</taxon>
        <taxon>Rhizophoraceae</taxon>
        <taxon>Rhizophora</taxon>
    </lineage>
</organism>
<dbReference type="EMBL" id="GGEC01091655">
    <property type="protein sequence ID" value="MBX72139.1"/>
    <property type="molecule type" value="Transcribed_RNA"/>
</dbReference>
<name>A0A2P2QYS4_RHIMU</name>
<protein>
    <submittedName>
        <fullName evidence="1">Uncharacterized protein</fullName>
    </submittedName>
</protein>
<sequence length="64" mass="7109">MSVQLTMPSKLQTIILILRVKHLSLQNHKVGCAKYKVIGLSECWTRTILLVCLRGNLGITPCSS</sequence>
<accession>A0A2P2QYS4</accession>
<dbReference type="AlphaFoldDB" id="A0A2P2QYS4"/>
<evidence type="ECO:0000313" key="1">
    <source>
        <dbReference type="EMBL" id="MBX72139.1"/>
    </source>
</evidence>
<reference evidence="1" key="1">
    <citation type="submission" date="2018-02" db="EMBL/GenBank/DDBJ databases">
        <title>Rhizophora mucronata_Transcriptome.</title>
        <authorList>
            <person name="Meera S.P."/>
            <person name="Sreeshan A."/>
            <person name="Augustine A."/>
        </authorList>
    </citation>
    <scope>NUCLEOTIDE SEQUENCE</scope>
    <source>
        <tissue evidence="1">Leaf</tissue>
    </source>
</reference>
<proteinExistence type="predicted"/>